<reference evidence="6 7" key="1">
    <citation type="submission" date="2018-04" db="EMBL/GenBank/DDBJ databases">
        <title>Genomic Encyclopedia of Archaeal and Bacterial Type Strains, Phase II (KMG-II): from individual species to whole genera.</title>
        <authorList>
            <person name="Goeker M."/>
        </authorList>
    </citation>
    <scope>NUCLEOTIDE SEQUENCE [LARGE SCALE GENOMIC DNA]</scope>
    <source>
        <strain evidence="6 7">DSM 28823</strain>
    </source>
</reference>
<dbReference type="InterPro" id="IPR011059">
    <property type="entry name" value="Metal-dep_hydrolase_composite"/>
</dbReference>
<dbReference type="GO" id="GO:0019239">
    <property type="term" value="F:deaminase activity"/>
    <property type="evidence" value="ECO:0007669"/>
    <property type="project" value="TreeGrafter"/>
</dbReference>
<dbReference type="InterPro" id="IPR032466">
    <property type="entry name" value="Metal_Hydrolase"/>
</dbReference>
<dbReference type="Pfam" id="PF01979">
    <property type="entry name" value="Amidohydro_1"/>
    <property type="match status" value="1"/>
</dbReference>
<dbReference type="SUPFAM" id="SSF51556">
    <property type="entry name" value="Metallo-dependent hydrolases"/>
    <property type="match status" value="1"/>
</dbReference>
<dbReference type="AlphaFoldDB" id="A0A2T5BYQ4"/>
<protein>
    <submittedName>
        <fullName evidence="6">Formimidoylglutamate deiminase</fullName>
    </submittedName>
</protein>
<dbReference type="PANTHER" id="PTHR11271:SF48">
    <property type="entry name" value="AMIDOHYDROLASE-RELATED DOMAIN-CONTAINING PROTEIN"/>
    <property type="match status" value="1"/>
</dbReference>
<dbReference type="NCBIfam" id="TIGR02022">
    <property type="entry name" value="hutF"/>
    <property type="match status" value="1"/>
</dbReference>
<dbReference type="RefSeq" id="WP_107823324.1">
    <property type="nucleotide sequence ID" value="NZ_OY782574.1"/>
</dbReference>
<dbReference type="GO" id="GO:0046872">
    <property type="term" value="F:metal ion binding"/>
    <property type="evidence" value="ECO:0007669"/>
    <property type="project" value="UniProtKB-KW"/>
</dbReference>
<dbReference type="InterPro" id="IPR051607">
    <property type="entry name" value="Metallo-dep_hydrolases"/>
</dbReference>
<dbReference type="EMBL" id="QAAD01000018">
    <property type="protein sequence ID" value="PTN07366.1"/>
    <property type="molecule type" value="Genomic_DNA"/>
</dbReference>
<name>A0A2T5BYQ4_9BACT</name>
<keyword evidence="2" id="KW-0479">Metal-binding</keyword>
<evidence type="ECO:0000256" key="2">
    <source>
        <dbReference type="ARBA" id="ARBA00022723"/>
    </source>
</evidence>
<keyword evidence="3" id="KW-0378">Hydrolase</keyword>
<feature type="domain" description="Amidohydrolase-related" evidence="5">
    <location>
        <begin position="50"/>
        <end position="429"/>
    </location>
</feature>
<comment type="cofactor">
    <cofactor evidence="1">
        <name>Zn(2+)</name>
        <dbReference type="ChEBI" id="CHEBI:29105"/>
    </cofactor>
</comment>
<evidence type="ECO:0000256" key="4">
    <source>
        <dbReference type="ARBA" id="ARBA00022833"/>
    </source>
</evidence>
<dbReference type="PANTHER" id="PTHR11271">
    <property type="entry name" value="GUANINE DEAMINASE"/>
    <property type="match status" value="1"/>
</dbReference>
<evidence type="ECO:0000256" key="3">
    <source>
        <dbReference type="ARBA" id="ARBA00022801"/>
    </source>
</evidence>
<dbReference type="Gene3D" id="3.20.20.140">
    <property type="entry name" value="Metal-dependent hydrolases"/>
    <property type="match status" value="1"/>
</dbReference>
<evidence type="ECO:0000313" key="7">
    <source>
        <dbReference type="Proteomes" id="UP000243525"/>
    </source>
</evidence>
<organism evidence="6 7">
    <name type="scientific">Mangrovibacterium marinum</name>
    <dbReference type="NCBI Taxonomy" id="1639118"/>
    <lineage>
        <taxon>Bacteria</taxon>
        <taxon>Pseudomonadati</taxon>
        <taxon>Bacteroidota</taxon>
        <taxon>Bacteroidia</taxon>
        <taxon>Marinilabiliales</taxon>
        <taxon>Prolixibacteraceae</taxon>
        <taxon>Mangrovibacterium</taxon>
    </lineage>
</organism>
<gene>
    <name evidence="6" type="ORF">C8N47_11817</name>
</gene>
<keyword evidence="7" id="KW-1185">Reference proteome</keyword>
<accession>A0A2T5BYQ4</accession>
<dbReference type="Gene3D" id="2.30.40.10">
    <property type="entry name" value="Urease, subunit C, domain 1"/>
    <property type="match status" value="1"/>
</dbReference>
<proteinExistence type="predicted"/>
<comment type="caution">
    <text evidence="6">The sequence shown here is derived from an EMBL/GenBank/DDBJ whole genome shotgun (WGS) entry which is preliminary data.</text>
</comment>
<dbReference type="InterPro" id="IPR010252">
    <property type="entry name" value="HutF"/>
</dbReference>
<sequence length="449" mass="50362">MKLFQFTALFTEEGWISPAYVGVNSTGQITSINKTKPSEPFTDFEKIDGYVLPGFQNAHSHAFQYGMAGIAETHQPGTDDDFWSWREAMYRCALSFSPDELKKVALNLYRRMLKNGYTQVAEFHYLHHDQDGKPYANLAETGTALIEAAAEAGIKITLVPVFYQKGNFGTSFYPQQRRFISKTYEDYFKLLESSRKAVDYYENAQLGFGVHSMRAVDACDIIATVAQGPKDLPFHIHAAEQLKELDDCKNHLGTTPVDWLLDKVGLDERFHLVHCTHLSDEELHGVAKSKANVVLCPGTEGNLGDGIFRLRDFHAAGGNWSIGTDSHISLNPLEDFRWMDYAQRLVSHKRNTFSDGGRTLLHQSLVNGRKAMGTNNEKYFSIGASFDAVVYRADNPVLQQAGSEHLLPAIIYNSDSSDVRGTIVDGQWVVEQAEQPVSSRETWDVSRES</sequence>
<dbReference type="InterPro" id="IPR006680">
    <property type="entry name" value="Amidohydro-rel"/>
</dbReference>
<dbReference type="GO" id="GO:0005829">
    <property type="term" value="C:cytosol"/>
    <property type="evidence" value="ECO:0007669"/>
    <property type="project" value="TreeGrafter"/>
</dbReference>
<evidence type="ECO:0000313" key="6">
    <source>
        <dbReference type="EMBL" id="PTN07366.1"/>
    </source>
</evidence>
<dbReference type="Proteomes" id="UP000243525">
    <property type="component" value="Unassembled WGS sequence"/>
</dbReference>
<dbReference type="SUPFAM" id="SSF51338">
    <property type="entry name" value="Composite domain of metallo-dependent hydrolases"/>
    <property type="match status" value="1"/>
</dbReference>
<evidence type="ECO:0000259" key="5">
    <source>
        <dbReference type="Pfam" id="PF01979"/>
    </source>
</evidence>
<dbReference type="OrthoDB" id="9797498at2"/>
<dbReference type="NCBIfam" id="NF006681">
    <property type="entry name" value="PRK09229.1-2"/>
    <property type="match status" value="1"/>
</dbReference>
<evidence type="ECO:0000256" key="1">
    <source>
        <dbReference type="ARBA" id="ARBA00001947"/>
    </source>
</evidence>
<keyword evidence="4" id="KW-0862">Zinc</keyword>